<dbReference type="Gene3D" id="2.40.70.10">
    <property type="entry name" value="Acid Proteases"/>
    <property type="match status" value="1"/>
</dbReference>
<reference evidence="1" key="1">
    <citation type="submission" date="2018-05" db="EMBL/GenBank/DDBJ databases">
        <title>Draft genome of Mucuna pruriens seed.</title>
        <authorList>
            <person name="Nnadi N.E."/>
            <person name="Vos R."/>
            <person name="Hasami M.H."/>
            <person name="Devisetty U.K."/>
            <person name="Aguiy J.C."/>
        </authorList>
    </citation>
    <scope>NUCLEOTIDE SEQUENCE [LARGE SCALE GENOMIC DNA]</scope>
    <source>
        <strain evidence="1">JCA_2017</strain>
    </source>
</reference>
<feature type="non-terminal residue" evidence="1">
    <location>
        <position position="1"/>
    </location>
</feature>
<sequence length="216" mass="23741">MKGGVELGGIVSMLTKNDDIITGSQQALPKKCRDLRIFSIPCTIGDCTFFDAMLDLGASINVMPISIYKSLNFGDLEPTGMTIQLANRSVVQPLGVLEDVLVQIDMHVGTLLMESGEHLVQFNIFEAMKHPTKDHSLFGIDIINELVVEHLQLDTNSDAISNFAGDIDVFDCLESITNEADYGKLWEVLNLSESKNDDIDDLGHLSLNSELVDLID</sequence>
<gene>
    <name evidence="1" type="ORF">CR513_47269</name>
</gene>
<keyword evidence="2" id="KW-1185">Reference proteome</keyword>
<dbReference type="Proteomes" id="UP000257109">
    <property type="component" value="Unassembled WGS sequence"/>
</dbReference>
<dbReference type="PANTHER" id="PTHR33067">
    <property type="entry name" value="RNA-DIRECTED DNA POLYMERASE-RELATED"/>
    <property type="match status" value="1"/>
</dbReference>
<dbReference type="PANTHER" id="PTHR33067:SF9">
    <property type="entry name" value="RNA-DIRECTED DNA POLYMERASE"/>
    <property type="match status" value="1"/>
</dbReference>
<protein>
    <submittedName>
        <fullName evidence="1">Uncharacterized protein</fullName>
    </submittedName>
</protein>
<dbReference type="AlphaFoldDB" id="A0A371F4G0"/>
<evidence type="ECO:0000313" key="2">
    <source>
        <dbReference type="Proteomes" id="UP000257109"/>
    </source>
</evidence>
<comment type="caution">
    <text evidence="1">The sequence shown here is derived from an EMBL/GenBank/DDBJ whole genome shotgun (WGS) entry which is preliminary data.</text>
</comment>
<dbReference type="InterPro" id="IPR021109">
    <property type="entry name" value="Peptidase_aspartic_dom_sf"/>
</dbReference>
<name>A0A371F4G0_MUCPR</name>
<proteinExistence type="predicted"/>
<dbReference type="EMBL" id="QJKJ01010625">
    <property type="protein sequence ID" value="RDX73159.1"/>
    <property type="molecule type" value="Genomic_DNA"/>
</dbReference>
<accession>A0A371F4G0</accession>
<dbReference type="OrthoDB" id="1424255at2759"/>
<evidence type="ECO:0000313" key="1">
    <source>
        <dbReference type="EMBL" id="RDX73159.1"/>
    </source>
</evidence>
<dbReference type="CDD" id="cd00303">
    <property type="entry name" value="retropepsin_like"/>
    <property type="match status" value="1"/>
</dbReference>
<organism evidence="1 2">
    <name type="scientific">Mucuna pruriens</name>
    <name type="common">Velvet bean</name>
    <name type="synonym">Dolichos pruriens</name>
    <dbReference type="NCBI Taxonomy" id="157652"/>
    <lineage>
        <taxon>Eukaryota</taxon>
        <taxon>Viridiplantae</taxon>
        <taxon>Streptophyta</taxon>
        <taxon>Embryophyta</taxon>
        <taxon>Tracheophyta</taxon>
        <taxon>Spermatophyta</taxon>
        <taxon>Magnoliopsida</taxon>
        <taxon>eudicotyledons</taxon>
        <taxon>Gunneridae</taxon>
        <taxon>Pentapetalae</taxon>
        <taxon>rosids</taxon>
        <taxon>fabids</taxon>
        <taxon>Fabales</taxon>
        <taxon>Fabaceae</taxon>
        <taxon>Papilionoideae</taxon>
        <taxon>50 kb inversion clade</taxon>
        <taxon>NPAAA clade</taxon>
        <taxon>indigoferoid/millettioid clade</taxon>
        <taxon>Phaseoleae</taxon>
        <taxon>Mucuna</taxon>
    </lineage>
</organism>